<dbReference type="GO" id="GO:0004642">
    <property type="term" value="F:phosphoribosylformylglycinamidine synthase activity"/>
    <property type="evidence" value="ECO:0007669"/>
    <property type="project" value="TreeGrafter"/>
</dbReference>
<reference evidence="1" key="1">
    <citation type="submission" date="2020-11" db="EMBL/GenBank/DDBJ databases">
        <authorList>
            <person name="Tran Van P."/>
        </authorList>
    </citation>
    <scope>NUCLEOTIDE SEQUENCE</scope>
</reference>
<dbReference type="SUPFAM" id="SSF52317">
    <property type="entry name" value="Class I glutamine amidotransferase-like"/>
    <property type="match status" value="1"/>
</dbReference>
<dbReference type="GO" id="GO:0005737">
    <property type="term" value="C:cytoplasm"/>
    <property type="evidence" value="ECO:0007669"/>
    <property type="project" value="TreeGrafter"/>
</dbReference>
<sequence>MSDDTLKTLQDNHQIALRYTKGDQVANGEFPFNPNGSTDDIAALTDESGRVLVMMPHPERGMFTWQRDDYASLKDTANRNGSTLPENADGLQIFQNAATYFGINSLKKA</sequence>
<dbReference type="GO" id="GO:0006164">
    <property type="term" value="P:purine nucleotide biosynthetic process"/>
    <property type="evidence" value="ECO:0007669"/>
    <property type="project" value="TreeGrafter"/>
</dbReference>
<organism evidence="1">
    <name type="scientific">Cyprideis torosa</name>
    <dbReference type="NCBI Taxonomy" id="163714"/>
    <lineage>
        <taxon>Eukaryota</taxon>
        <taxon>Metazoa</taxon>
        <taxon>Ecdysozoa</taxon>
        <taxon>Arthropoda</taxon>
        <taxon>Crustacea</taxon>
        <taxon>Oligostraca</taxon>
        <taxon>Ostracoda</taxon>
        <taxon>Podocopa</taxon>
        <taxon>Podocopida</taxon>
        <taxon>Cytherocopina</taxon>
        <taxon>Cytheroidea</taxon>
        <taxon>Cytherideidae</taxon>
        <taxon>Cyprideis</taxon>
    </lineage>
</organism>
<accession>A0A7R8ZUV1</accession>
<dbReference type="Pfam" id="PF13507">
    <property type="entry name" value="GATase_5"/>
    <property type="match status" value="1"/>
</dbReference>
<dbReference type="SMART" id="SM01211">
    <property type="entry name" value="GATase_5"/>
    <property type="match status" value="1"/>
</dbReference>
<gene>
    <name evidence="1" type="ORF">CTOB1V02_LOCUS15697</name>
</gene>
<evidence type="ECO:0000313" key="1">
    <source>
        <dbReference type="EMBL" id="CAD7237882.1"/>
    </source>
</evidence>
<proteinExistence type="predicted"/>
<dbReference type="InterPro" id="IPR029062">
    <property type="entry name" value="Class_I_gatase-like"/>
</dbReference>
<dbReference type="Gene3D" id="3.40.50.880">
    <property type="match status" value="1"/>
</dbReference>
<dbReference type="AlphaFoldDB" id="A0A7R8ZUV1"/>
<dbReference type="PANTHER" id="PTHR10099:SF1">
    <property type="entry name" value="PHOSPHORIBOSYLFORMYLGLYCINAMIDINE SYNTHASE"/>
    <property type="match status" value="1"/>
</dbReference>
<dbReference type="EMBL" id="OB693100">
    <property type="protein sequence ID" value="CAD7237882.1"/>
    <property type="molecule type" value="Genomic_DNA"/>
</dbReference>
<protein>
    <submittedName>
        <fullName evidence="1">Uncharacterized protein</fullName>
    </submittedName>
</protein>
<name>A0A7R8ZUV1_9CRUS</name>
<dbReference type="OrthoDB" id="6666987at2759"/>
<dbReference type="PANTHER" id="PTHR10099">
    <property type="entry name" value="PHOSPHORIBOSYLFORMYLGLYCINAMIDINE SYNTHASE"/>
    <property type="match status" value="1"/>
</dbReference>
<feature type="non-terminal residue" evidence="1">
    <location>
        <position position="109"/>
    </location>
</feature>